<feature type="region of interest" description="Disordered" evidence="1">
    <location>
        <begin position="110"/>
        <end position="130"/>
    </location>
</feature>
<dbReference type="EMBL" id="KZ992495">
    <property type="protein sequence ID" value="RKP09696.1"/>
    <property type="molecule type" value="Genomic_DNA"/>
</dbReference>
<protein>
    <submittedName>
        <fullName evidence="3">Uncharacterized protein</fullName>
    </submittedName>
</protein>
<feature type="region of interest" description="Disordered" evidence="1">
    <location>
        <begin position="168"/>
        <end position="259"/>
    </location>
</feature>
<feature type="compositionally biased region" description="Basic residues" evidence="1">
    <location>
        <begin position="178"/>
        <end position="192"/>
    </location>
</feature>
<organism evidence="3 4">
    <name type="scientific">Thamnocephalis sphaerospora</name>
    <dbReference type="NCBI Taxonomy" id="78915"/>
    <lineage>
        <taxon>Eukaryota</taxon>
        <taxon>Fungi</taxon>
        <taxon>Fungi incertae sedis</taxon>
        <taxon>Zoopagomycota</taxon>
        <taxon>Zoopagomycotina</taxon>
        <taxon>Zoopagomycetes</taxon>
        <taxon>Zoopagales</taxon>
        <taxon>Sigmoideomycetaceae</taxon>
        <taxon>Thamnocephalis</taxon>
    </lineage>
</organism>
<evidence type="ECO:0000313" key="3">
    <source>
        <dbReference type="EMBL" id="RKP09696.1"/>
    </source>
</evidence>
<keyword evidence="4" id="KW-1185">Reference proteome</keyword>
<evidence type="ECO:0000256" key="1">
    <source>
        <dbReference type="SAM" id="MobiDB-lite"/>
    </source>
</evidence>
<dbReference type="AlphaFoldDB" id="A0A4P9XU35"/>
<gene>
    <name evidence="3" type="ORF">THASP1DRAFT_28525</name>
</gene>
<feature type="signal peptide" evidence="2">
    <location>
        <begin position="1"/>
        <end position="24"/>
    </location>
</feature>
<name>A0A4P9XU35_9FUNG</name>
<proteinExistence type="predicted"/>
<dbReference type="Proteomes" id="UP000271241">
    <property type="component" value="Unassembled WGS sequence"/>
</dbReference>
<feature type="compositionally biased region" description="Low complexity" evidence="1">
    <location>
        <begin position="238"/>
        <end position="255"/>
    </location>
</feature>
<feature type="chain" id="PRO_5020953800" evidence="2">
    <location>
        <begin position="25"/>
        <end position="280"/>
    </location>
</feature>
<accession>A0A4P9XU35</accession>
<evidence type="ECO:0000256" key="2">
    <source>
        <dbReference type="SAM" id="SignalP"/>
    </source>
</evidence>
<reference evidence="4" key="1">
    <citation type="journal article" date="2018" name="Nat. Microbiol.">
        <title>Leveraging single-cell genomics to expand the fungal tree of life.</title>
        <authorList>
            <person name="Ahrendt S.R."/>
            <person name="Quandt C.A."/>
            <person name="Ciobanu D."/>
            <person name="Clum A."/>
            <person name="Salamov A."/>
            <person name="Andreopoulos B."/>
            <person name="Cheng J.F."/>
            <person name="Woyke T."/>
            <person name="Pelin A."/>
            <person name="Henrissat B."/>
            <person name="Reynolds N.K."/>
            <person name="Benny G.L."/>
            <person name="Smith M.E."/>
            <person name="James T.Y."/>
            <person name="Grigoriev I.V."/>
        </authorList>
    </citation>
    <scope>NUCLEOTIDE SEQUENCE [LARGE SCALE GENOMIC DNA]</scope>
    <source>
        <strain evidence="4">RSA 1356</strain>
    </source>
</reference>
<feature type="compositionally biased region" description="Low complexity" evidence="1">
    <location>
        <begin position="118"/>
        <end position="127"/>
    </location>
</feature>
<sequence length="280" mass="29634">MRTLFALTAWTLVAAAAGVAHVAAVPYEPIDTKVHHPTLEPAGVPRFGEQRMATHEKTSLPRTFQSPSPLATLQEPIPEPIVYDLLRVLIGPSRMTELRSQLQQALATLPAPTKDAPSEAQQPSSQQGDSILQLTTPQGSVDFQGSTTEVLTRLLALLLTAPTDAAAPHAAVADAPRHSHKEPHRTHRKRPPTHHDDAHVVAQSEPSHAPNLSMPPSPAVGGLVGMPPSRPDATATRSAPAEQTPAPASTSPASRPEADNTPVCSSIFSIFPSLFGCLFG</sequence>
<evidence type="ECO:0000313" key="4">
    <source>
        <dbReference type="Proteomes" id="UP000271241"/>
    </source>
</evidence>
<keyword evidence="2" id="KW-0732">Signal</keyword>